<dbReference type="eggNOG" id="KOG1282">
    <property type="taxonomic scope" value="Eukaryota"/>
</dbReference>
<organism evidence="2 3">
    <name type="scientific">Trichoplax adhaerens</name>
    <name type="common">Trichoplax reptans</name>
    <dbReference type="NCBI Taxonomy" id="10228"/>
    <lineage>
        <taxon>Eukaryota</taxon>
        <taxon>Metazoa</taxon>
        <taxon>Placozoa</taxon>
        <taxon>Uniplacotomia</taxon>
        <taxon>Trichoplacea</taxon>
        <taxon>Trichoplacidae</taxon>
        <taxon>Trichoplax</taxon>
    </lineage>
</organism>
<proteinExistence type="inferred from homology"/>
<evidence type="ECO:0008006" key="4">
    <source>
        <dbReference type="Google" id="ProtNLM"/>
    </source>
</evidence>
<dbReference type="CTD" id="6756618"/>
<comment type="similarity">
    <text evidence="1">Belongs to the peptidase S10 family.</text>
</comment>
<dbReference type="InterPro" id="IPR001563">
    <property type="entry name" value="Peptidase_S10"/>
</dbReference>
<keyword evidence="3" id="KW-1185">Reference proteome</keyword>
<dbReference type="Gene3D" id="3.40.50.1820">
    <property type="entry name" value="alpha/beta hydrolase"/>
    <property type="match status" value="1"/>
</dbReference>
<dbReference type="OMA" id="FPNFKNQ"/>
<evidence type="ECO:0000313" key="2">
    <source>
        <dbReference type="EMBL" id="EDV22250.1"/>
    </source>
</evidence>
<dbReference type="InParanoid" id="B3S4P5"/>
<name>B3S4P5_TRIAD</name>
<protein>
    <recommendedName>
        <fullName evidence="4">Carboxypeptidase</fullName>
    </recommendedName>
</protein>
<reference evidence="2 3" key="1">
    <citation type="journal article" date="2008" name="Nature">
        <title>The Trichoplax genome and the nature of placozoans.</title>
        <authorList>
            <person name="Srivastava M."/>
            <person name="Begovic E."/>
            <person name="Chapman J."/>
            <person name="Putnam N.H."/>
            <person name="Hellsten U."/>
            <person name="Kawashima T."/>
            <person name="Kuo A."/>
            <person name="Mitros T."/>
            <person name="Salamov A."/>
            <person name="Carpenter M.L."/>
            <person name="Signorovitch A.Y."/>
            <person name="Moreno M.A."/>
            <person name="Kamm K."/>
            <person name="Grimwood J."/>
            <person name="Schmutz J."/>
            <person name="Shapiro H."/>
            <person name="Grigoriev I.V."/>
            <person name="Buss L.W."/>
            <person name="Schierwater B."/>
            <person name="Dellaporta S.L."/>
            <person name="Rokhsar D.S."/>
        </authorList>
    </citation>
    <scope>NUCLEOTIDE SEQUENCE [LARGE SCALE GENOMIC DNA]</scope>
    <source>
        <strain evidence="2 3">Grell-BS-1999</strain>
    </source>
</reference>
<dbReference type="Pfam" id="PF00450">
    <property type="entry name" value="Peptidase_S10"/>
    <property type="match status" value="1"/>
</dbReference>
<dbReference type="PANTHER" id="PTHR11802:SF201">
    <property type="entry name" value="CARBOXYPEPTIDASE"/>
    <property type="match status" value="1"/>
</dbReference>
<sequence length="476" mass="55386">MFLSNFASYKRAHQSLHRYFSCTKWLLIVQIVIFFNQPSQATSYTSEALADEVHQLPGLKQSIRFRHFSGYFNVGSNDRLHYWFFESQGNASADPVVLWLNGGPGCSSLSGLINEHGPFSIEEDLTLSLRNTSWNKFANIIYLESPIGVGYSYNTQQDYTSSDNSTAMKNHQAIKEFYKRFPQYSLSNFYLSGESYGAVYVTTLALRLIQDSSLSLAGIMIGSGIFDFQKNFDSAMYFGYYHALYGPVLWDRIKKFCCYAEEKCIFYQSNEPICQFYFLKAYRRLFADGLNSYNVYQDCWSETPYNTRLQYSISALAPNKWDLEYTTPRCFNRSKEKIYFNLPQVRSALHIHSQASTWAICNSNVYRRYQFQYKSILNQLQTLRNYRILLYFGDTDLICNIVGGRWNVEHLNRTMIQELRPWHYTNENGKQVAGFVERFQNLDYLTVKGAGHLVSEGKPNEVMVMFKSFIQNVNYP</sequence>
<dbReference type="GeneID" id="6756618"/>
<evidence type="ECO:0000256" key="1">
    <source>
        <dbReference type="ARBA" id="ARBA00009431"/>
    </source>
</evidence>
<dbReference type="HOGENOM" id="CLU_008523_13_3_1"/>
<accession>B3S4P5</accession>
<dbReference type="AlphaFoldDB" id="B3S4P5"/>
<dbReference type="GO" id="GO:0006508">
    <property type="term" value="P:proteolysis"/>
    <property type="evidence" value="ECO:0007669"/>
    <property type="project" value="InterPro"/>
</dbReference>
<dbReference type="SUPFAM" id="SSF53474">
    <property type="entry name" value="alpha/beta-Hydrolases"/>
    <property type="match status" value="1"/>
</dbReference>
<dbReference type="Proteomes" id="UP000009022">
    <property type="component" value="Unassembled WGS sequence"/>
</dbReference>
<dbReference type="KEGG" id="tad:TRIADDRAFT_29205"/>
<dbReference type="PhylomeDB" id="B3S4P5"/>
<dbReference type="RefSeq" id="XP_002115405.1">
    <property type="nucleotide sequence ID" value="XM_002115369.1"/>
</dbReference>
<dbReference type="GO" id="GO:0004185">
    <property type="term" value="F:serine-type carboxypeptidase activity"/>
    <property type="evidence" value="ECO:0000318"/>
    <property type="project" value="GO_Central"/>
</dbReference>
<dbReference type="PANTHER" id="PTHR11802">
    <property type="entry name" value="SERINE PROTEASE FAMILY S10 SERINE CARBOXYPEPTIDASE"/>
    <property type="match status" value="1"/>
</dbReference>
<dbReference type="InterPro" id="IPR029058">
    <property type="entry name" value="AB_hydrolase_fold"/>
</dbReference>
<gene>
    <name evidence="2" type="ORF">TRIADDRAFT_29205</name>
</gene>
<evidence type="ECO:0000313" key="3">
    <source>
        <dbReference type="Proteomes" id="UP000009022"/>
    </source>
</evidence>
<dbReference type="PRINTS" id="PR00724">
    <property type="entry name" value="CRBOXYPTASEC"/>
</dbReference>
<dbReference type="OrthoDB" id="443318at2759"/>
<dbReference type="EMBL" id="DS985250">
    <property type="protein sequence ID" value="EDV22250.1"/>
    <property type="molecule type" value="Genomic_DNA"/>
</dbReference>